<organism evidence="1 2">
    <name type="scientific">Ancylostoma ceylanicum</name>
    <dbReference type="NCBI Taxonomy" id="53326"/>
    <lineage>
        <taxon>Eukaryota</taxon>
        <taxon>Metazoa</taxon>
        <taxon>Ecdysozoa</taxon>
        <taxon>Nematoda</taxon>
        <taxon>Chromadorea</taxon>
        <taxon>Rhabditida</taxon>
        <taxon>Rhabditina</taxon>
        <taxon>Rhabditomorpha</taxon>
        <taxon>Strongyloidea</taxon>
        <taxon>Ancylostomatidae</taxon>
        <taxon>Ancylostomatinae</taxon>
        <taxon>Ancylostoma</taxon>
    </lineage>
</organism>
<sequence>MPASDFRQFQPPIREFQYENVGTPRCQASVAFLDRYLAKPTEQPVTSAECISKAGLQWVFCLLADFECTFVSNERLRN</sequence>
<comment type="caution">
    <text evidence="1">The sequence shown here is derived from an EMBL/GenBank/DDBJ whole genome shotgun (WGS) entry which is preliminary data.</text>
</comment>
<gene>
    <name evidence="1" type="primary">Acey_s1120.g3633</name>
    <name evidence="1" type="ORF">Y032_1120g3633</name>
</gene>
<keyword evidence="2" id="KW-1185">Reference proteome</keyword>
<evidence type="ECO:0000313" key="1">
    <source>
        <dbReference type="EMBL" id="EYC35196.1"/>
    </source>
</evidence>
<name>A0A016W6I3_9BILA</name>
<dbReference type="AlphaFoldDB" id="A0A016W6I3"/>
<reference evidence="2" key="1">
    <citation type="journal article" date="2015" name="Nat. Genet.">
        <title>The genome and transcriptome of the zoonotic hookworm Ancylostoma ceylanicum identify infection-specific gene families.</title>
        <authorList>
            <person name="Schwarz E.M."/>
            <person name="Hu Y."/>
            <person name="Antoshechkin I."/>
            <person name="Miller M.M."/>
            <person name="Sternberg P.W."/>
            <person name="Aroian R.V."/>
        </authorList>
    </citation>
    <scope>NUCLEOTIDE SEQUENCE</scope>
    <source>
        <strain evidence="2">HY135</strain>
    </source>
</reference>
<evidence type="ECO:0000313" key="2">
    <source>
        <dbReference type="Proteomes" id="UP000024635"/>
    </source>
</evidence>
<protein>
    <submittedName>
        <fullName evidence="1">Uncharacterized protein</fullName>
    </submittedName>
</protein>
<dbReference type="Proteomes" id="UP000024635">
    <property type="component" value="Unassembled WGS sequence"/>
</dbReference>
<proteinExistence type="predicted"/>
<accession>A0A016W6I3</accession>
<dbReference type="EMBL" id="JARK01000720">
    <property type="protein sequence ID" value="EYC35196.1"/>
    <property type="molecule type" value="Genomic_DNA"/>
</dbReference>